<dbReference type="Proteomes" id="UP000198757">
    <property type="component" value="Unassembled WGS sequence"/>
</dbReference>
<proteinExistence type="predicted"/>
<keyword evidence="2" id="KW-1185">Reference proteome</keyword>
<evidence type="ECO:0000313" key="1">
    <source>
        <dbReference type="EMBL" id="SDE35905.1"/>
    </source>
</evidence>
<feature type="non-terminal residue" evidence="1">
    <location>
        <position position="393"/>
    </location>
</feature>
<evidence type="ECO:0008006" key="3">
    <source>
        <dbReference type="Google" id="ProtNLM"/>
    </source>
</evidence>
<sequence>DPYYYFQSPLPQAVDALMLTQGWVRYEWQPASFTFDREKQFTVTGKATNALNKPFAQTKVIVFGNEGKNGTFLMDTTTNDKGIFTLTRFPYFTNDSVSMVIEAFNKKGRAFNIGIELNEPTFPSYTDASTVIAQQNILLDTAIAHFVNKQMDIRKLIRKNGDFLDEVVVKTTAAIPGSQNLNKNGGADQVVSEATLDKTPKQTLLDVLYKQVKGFSLGALPKSRNNKLLYMINTNIVRFIIDGVDLHFFFDPRNTFYDDNDDGIRDGIDYRTFLDNYLRYFSAEDIRAIEVMNTSKFNSAYRSEFLNMQLRMRFNASTRDFSFVEITTRSGTGPFLKKAPGVYLYKPVAPVLAKQFYSPRYTTPDEKTVVPDLRTTVYWNPEVITDHNGKARV</sequence>
<organism evidence="1 2">
    <name type="scientific">Niabella drilacis (strain DSM 25811 / CCM 8410 / CCUG 62505 / LMG 26954 / E90)</name>
    <dbReference type="NCBI Taxonomy" id="1285928"/>
    <lineage>
        <taxon>Bacteria</taxon>
        <taxon>Pseudomonadati</taxon>
        <taxon>Bacteroidota</taxon>
        <taxon>Chitinophagia</taxon>
        <taxon>Chitinophagales</taxon>
        <taxon>Chitinophagaceae</taxon>
        <taxon>Niabella</taxon>
    </lineage>
</organism>
<gene>
    <name evidence="1" type="ORF">SAMN04487894_1441</name>
</gene>
<dbReference type="STRING" id="1285928.SAMN04487894_1441"/>
<evidence type="ECO:0000313" key="2">
    <source>
        <dbReference type="Proteomes" id="UP000198757"/>
    </source>
</evidence>
<protein>
    <recommendedName>
        <fullName evidence="3">Carboxypeptidase regulatory-like domain-containing protein</fullName>
    </recommendedName>
</protein>
<accession>A0A1G7CBZ2</accession>
<name>A0A1G7CBZ2_NIADE</name>
<feature type="non-terminal residue" evidence="1">
    <location>
        <position position="1"/>
    </location>
</feature>
<dbReference type="AlphaFoldDB" id="A0A1G7CBZ2"/>
<dbReference type="EMBL" id="FMZO01000044">
    <property type="protein sequence ID" value="SDE35905.1"/>
    <property type="molecule type" value="Genomic_DNA"/>
</dbReference>
<reference evidence="2" key="1">
    <citation type="submission" date="2016-10" db="EMBL/GenBank/DDBJ databases">
        <authorList>
            <person name="Varghese N."/>
            <person name="Submissions S."/>
        </authorList>
    </citation>
    <scope>NUCLEOTIDE SEQUENCE [LARGE SCALE GENOMIC DNA]</scope>
    <source>
        <strain evidence="2">DSM 25811 / CCM 8410 / LMG 26954 / E90</strain>
    </source>
</reference>